<evidence type="ECO:0000259" key="1">
    <source>
        <dbReference type="Pfam" id="PF23310"/>
    </source>
</evidence>
<dbReference type="InterPro" id="IPR057136">
    <property type="entry name" value="At2g35280_TPR_dom"/>
</dbReference>
<evidence type="ECO:0000313" key="4">
    <source>
        <dbReference type="Proteomes" id="UP000007305"/>
    </source>
</evidence>
<keyword evidence="4" id="KW-1185">Reference proteome</keyword>
<dbReference type="eggNOG" id="KOG0851">
    <property type="taxonomic scope" value="Eukaryota"/>
</dbReference>
<feature type="domain" description="At2g35280-like TPR" evidence="1">
    <location>
        <begin position="85"/>
        <end position="145"/>
    </location>
</feature>
<dbReference type="AlphaFoldDB" id="K7UYL3"/>
<reference evidence="3" key="4">
    <citation type="submission" date="2021-05" db="UniProtKB">
        <authorList>
            <consortium name="EnsemblPlants"/>
        </authorList>
    </citation>
    <scope>IDENTIFICATION</scope>
    <source>
        <strain evidence="3">cv. B73</strain>
    </source>
</reference>
<dbReference type="STRING" id="4577.K7UYL3"/>
<dbReference type="Proteomes" id="UP000007305">
    <property type="component" value="Chromosome 8"/>
</dbReference>
<dbReference type="InterPro" id="IPR040338">
    <property type="entry name" value="At1g67623-like"/>
</dbReference>
<evidence type="ECO:0000313" key="2">
    <source>
        <dbReference type="EMBL" id="AQK90260.1"/>
    </source>
</evidence>
<reference evidence="3" key="3">
    <citation type="submission" date="2019-07" db="EMBL/GenBank/DDBJ databases">
        <authorList>
            <person name="Seetharam A."/>
            <person name="Woodhouse M."/>
            <person name="Cannon E."/>
        </authorList>
    </citation>
    <scope>NUCLEOTIDE SEQUENCE [LARGE SCALE GENOMIC DNA]</scope>
    <source>
        <strain evidence="3">cv. B73</strain>
    </source>
</reference>
<proteinExistence type="predicted"/>
<dbReference type="EMBL" id="CM000784">
    <property type="protein sequence ID" value="AQK90260.1"/>
    <property type="molecule type" value="Genomic_DNA"/>
</dbReference>
<dbReference type="Gene3D" id="1.25.40.10">
    <property type="entry name" value="Tetratricopeptide repeat domain"/>
    <property type="match status" value="1"/>
</dbReference>
<organism evidence="2">
    <name type="scientific">Zea mays</name>
    <name type="common">Maize</name>
    <dbReference type="NCBI Taxonomy" id="4577"/>
    <lineage>
        <taxon>Eukaryota</taxon>
        <taxon>Viridiplantae</taxon>
        <taxon>Streptophyta</taxon>
        <taxon>Embryophyta</taxon>
        <taxon>Tracheophyta</taxon>
        <taxon>Spermatophyta</taxon>
        <taxon>Magnoliopsida</taxon>
        <taxon>Liliopsida</taxon>
        <taxon>Poales</taxon>
        <taxon>Poaceae</taxon>
        <taxon>PACMAD clade</taxon>
        <taxon>Panicoideae</taxon>
        <taxon>Andropogonodae</taxon>
        <taxon>Andropogoneae</taxon>
        <taxon>Tripsacinae</taxon>
        <taxon>Zea</taxon>
    </lineage>
</organism>
<dbReference type="PANTHER" id="PTHR33784:SF10">
    <property type="entry name" value="F-BOX PROTEIN"/>
    <property type="match status" value="1"/>
</dbReference>
<dbReference type="PaxDb" id="4577-GRMZM2G415170_P01"/>
<dbReference type="OMA" id="FTEVMNY"/>
<dbReference type="SMR" id="K7UYL3"/>
<dbReference type="Gramene" id="Zm00001eb335780_T001">
    <property type="protein sequence ID" value="Zm00001eb335780_P001"/>
    <property type="gene ID" value="Zm00001eb335780"/>
</dbReference>
<reference evidence="2" key="2">
    <citation type="submission" date="2015-12" db="EMBL/GenBank/DDBJ databases">
        <title>Update maize B73 reference genome by single molecule sequencing technologies.</title>
        <authorList>
            <consortium name="Maize Genome Sequencing Project"/>
            <person name="Ware D."/>
        </authorList>
    </citation>
    <scope>NUCLEOTIDE SEQUENCE</scope>
    <source>
        <tissue evidence="2">Seedling</tissue>
    </source>
</reference>
<dbReference type="Pfam" id="PF23310">
    <property type="entry name" value="TPR_27"/>
    <property type="match status" value="1"/>
</dbReference>
<dbReference type="PANTHER" id="PTHR33784">
    <property type="entry name" value="OS05G0482100 PROTEIN"/>
    <property type="match status" value="1"/>
</dbReference>
<dbReference type="SUPFAM" id="SSF81901">
    <property type="entry name" value="HCP-like"/>
    <property type="match status" value="1"/>
</dbReference>
<dbReference type="InterPro" id="IPR011990">
    <property type="entry name" value="TPR-like_helical_dom_sf"/>
</dbReference>
<accession>K7UYL3</accession>
<dbReference type="HOGENOM" id="CLU_093637_1_0_1"/>
<protein>
    <recommendedName>
        <fullName evidence="1">At2g35280-like TPR domain-containing protein</fullName>
    </recommendedName>
</protein>
<gene>
    <name evidence="2" type="ORF">ZEAMMB73_Zm00001d008609</name>
</gene>
<reference evidence="4" key="1">
    <citation type="journal article" date="2009" name="Science">
        <title>The B73 maize genome: complexity, diversity, and dynamics.</title>
        <authorList>
            <person name="Schnable P.S."/>
            <person name="Ware D."/>
            <person name="Fulton R.S."/>
            <person name="Stein J.C."/>
            <person name="Wei F."/>
            <person name="Pasternak S."/>
            <person name="Liang C."/>
            <person name="Zhang J."/>
            <person name="Fulton L."/>
            <person name="Graves T.A."/>
            <person name="Minx P."/>
            <person name="Reily A.D."/>
            <person name="Courtney L."/>
            <person name="Kruchowski S.S."/>
            <person name="Tomlinson C."/>
            <person name="Strong C."/>
            <person name="Delehaunty K."/>
            <person name="Fronick C."/>
            <person name="Courtney B."/>
            <person name="Rock S.M."/>
            <person name="Belter E."/>
            <person name="Du F."/>
            <person name="Kim K."/>
            <person name="Abbott R.M."/>
            <person name="Cotton M."/>
            <person name="Levy A."/>
            <person name="Marchetto P."/>
            <person name="Ochoa K."/>
            <person name="Jackson S.M."/>
            <person name="Gillam B."/>
            <person name="Chen W."/>
            <person name="Yan L."/>
            <person name="Higginbotham J."/>
            <person name="Cardenas M."/>
            <person name="Waligorski J."/>
            <person name="Applebaum E."/>
            <person name="Phelps L."/>
            <person name="Falcone J."/>
            <person name="Kanchi K."/>
            <person name="Thane T."/>
            <person name="Scimone A."/>
            <person name="Thane N."/>
            <person name="Henke J."/>
            <person name="Wang T."/>
            <person name="Ruppert J."/>
            <person name="Shah N."/>
            <person name="Rotter K."/>
            <person name="Hodges J."/>
            <person name="Ingenthron E."/>
            <person name="Cordes M."/>
            <person name="Kohlberg S."/>
            <person name="Sgro J."/>
            <person name="Delgado B."/>
            <person name="Mead K."/>
            <person name="Chinwalla A."/>
            <person name="Leonard S."/>
            <person name="Crouse K."/>
            <person name="Collura K."/>
            <person name="Kudrna D."/>
            <person name="Currie J."/>
            <person name="He R."/>
            <person name="Angelova A."/>
            <person name="Rajasekar S."/>
            <person name="Mueller T."/>
            <person name="Lomeli R."/>
            <person name="Scara G."/>
            <person name="Ko A."/>
            <person name="Delaney K."/>
            <person name="Wissotski M."/>
            <person name="Lopez G."/>
            <person name="Campos D."/>
            <person name="Braidotti M."/>
            <person name="Ashley E."/>
            <person name="Golser W."/>
            <person name="Kim H."/>
            <person name="Lee S."/>
            <person name="Lin J."/>
            <person name="Dujmic Z."/>
            <person name="Kim W."/>
            <person name="Talag J."/>
            <person name="Zuccolo A."/>
            <person name="Fan C."/>
            <person name="Sebastian A."/>
            <person name="Kramer M."/>
            <person name="Spiegel L."/>
            <person name="Nascimento L."/>
            <person name="Zutavern T."/>
            <person name="Miller B."/>
            <person name="Ambroise C."/>
            <person name="Muller S."/>
            <person name="Spooner W."/>
            <person name="Narechania A."/>
            <person name="Ren L."/>
            <person name="Wei S."/>
            <person name="Kumari S."/>
            <person name="Faga B."/>
            <person name="Levy M.J."/>
            <person name="McMahan L."/>
            <person name="Van Buren P."/>
            <person name="Vaughn M.W."/>
            <person name="Ying K."/>
            <person name="Yeh C.-T."/>
            <person name="Emrich S.J."/>
            <person name="Jia Y."/>
            <person name="Kalyanaraman A."/>
            <person name="Hsia A.-P."/>
            <person name="Barbazuk W.B."/>
            <person name="Baucom R.S."/>
            <person name="Brutnell T.P."/>
            <person name="Carpita N.C."/>
            <person name="Chaparro C."/>
            <person name="Chia J.-M."/>
            <person name="Deragon J.-M."/>
            <person name="Estill J.C."/>
            <person name="Fu Y."/>
            <person name="Jeddeloh J.A."/>
            <person name="Han Y."/>
            <person name="Lee H."/>
            <person name="Li P."/>
            <person name="Lisch D.R."/>
            <person name="Liu S."/>
            <person name="Liu Z."/>
            <person name="Nagel D.H."/>
            <person name="McCann M.C."/>
            <person name="SanMiguel P."/>
            <person name="Myers A.M."/>
            <person name="Nettleton D."/>
            <person name="Nguyen J."/>
            <person name="Penning B.W."/>
            <person name="Ponnala L."/>
            <person name="Schneider K.L."/>
            <person name="Schwartz D.C."/>
            <person name="Sharma A."/>
            <person name="Soderlund C."/>
            <person name="Springer N.M."/>
            <person name="Sun Q."/>
            <person name="Wang H."/>
            <person name="Waterman M."/>
            <person name="Westerman R."/>
            <person name="Wolfgruber T.K."/>
            <person name="Yang L."/>
            <person name="Yu Y."/>
            <person name="Zhang L."/>
            <person name="Zhou S."/>
            <person name="Zhu Q."/>
            <person name="Bennetzen J.L."/>
            <person name="Dawe R.K."/>
            <person name="Jiang J."/>
            <person name="Jiang N."/>
            <person name="Presting G.G."/>
            <person name="Wessler S.R."/>
            <person name="Aluru S."/>
            <person name="Martienssen R.A."/>
            <person name="Clifton S.W."/>
            <person name="McCombie W.R."/>
            <person name="Wing R.A."/>
            <person name="Wilson R.K."/>
        </authorList>
    </citation>
    <scope>NUCLEOTIDE SEQUENCE [LARGE SCALE GENOMIC DNA]</scope>
    <source>
        <strain evidence="4">cv. B73</strain>
    </source>
</reference>
<name>K7UYL3_MAIZE</name>
<dbReference type="EnsemblPlants" id="Zm00001eb335780_T001">
    <property type="protein sequence ID" value="Zm00001eb335780_P001"/>
    <property type="gene ID" value="Zm00001eb335780"/>
</dbReference>
<sequence length="257" mass="27785">MAGSRRTPLVRELPHDMLVEIAARVAATSPHPMEDICSLRATCRATRGACEEGAVGSRVALEREERMRWLEPDRYLALVGNLAALGNPEACFVRGLELVFAAAAEAAVRGGVEWLRRAATAGHKTAAYVLGVLHYGGDDRQEAERYIRQVEGEDGGEGGGAQGCEQQAGRKTNRECVRCRTLAVHAVREVTWKVVDGATMGSVPVPPPEKSCKGGGCDVAEGWNFGCAVFCSDGCRIRHEYSQFFSRVPFPVDLLVV</sequence>
<evidence type="ECO:0000313" key="3">
    <source>
        <dbReference type="EnsemblPlants" id="Zm00001eb335780_P001"/>
    </source>
</evidence>